<dbReference type="EMBL" id="BAAAPO010000047">
    <property type="protein sequence ID" value="GAA1805264.1"/>
    <property type="molecule type" value="Genomic_DNA"/>
</dbReference>
<keyword evidence="2" id="KW-1185">Reference proteome</keyword>
<evidence type="ECO:0000313" key="2">
    <source>
        <dbReference type="Proteomes" id="UP001499938"/>
    </source>
</evidence>
<dbReference type="InterPro" id="IPR048000">
    <property type="entry name" value="TnsA-like"/>
</dbReference>
<dbReference type="Proteomes" id="UP001499938">
    <property type="component" value="Unassembled WGS sequence"/>
</dbReference>
<dbReference type="NCBIfam" id="NF033179">
    <property type="entry name" value="TnsA_like_Actin"/>
    <property type="match status" value="1"/>
</dbReference>
<proteinExistence type="predicted"/>
<gene>
    <name evidence="1" type="ORF">GCM10009811_31100</name>
</gene>
<accession>A0ABN2M3G9</accession>
<sequence length="248" mass="27583">MPSVGLRPVGSQVGEATWSFRCAGGSRSEWSWVAGPPDPRSLQPVRETRSGRLSRNIPVQAMSTTTGGWLFLESGLEHELATWLDRQRDVTWLVGQPVLLRWGDGTKHFPDVLSAHRDGSVTIWDVRAPEERDDTFMVMSTRTRAACAKVGWRYELFGGLDPVASLNLRWIASARRAPEWLTPAKAILQGVLADGGGCVGDVIEADDDRGFLTSAMWHLVWSGEIEMDLNAPWDQRSRLAWATDEVRT</sequence>
<evidence type="ECO:0008006" key="3">
    <source>
        <dbReference type="Google" id="ProtNLM"/>
    </source>
</evidence>
<reference evidence="1 2" key="1">
    <citation type="journal article" date="2019" name="Int. J. Syst. Evol. Microbiol.">
        <title>The Global Catalogue of Microorganisms (GCM) 10K type strain sequencing project: providing services to taxonomists for standard genome sequencing and annotation.</title>
        <authorList>
            <consortium name="The Broad Institute Genomics Platform"/>
            <consortium name="The Broad Institute Genome Sequencing Center for Infectious Disease"/>
            <person name="Wu L."/>
            <person name="Ma J."/>
        </authorList>
    </citation>
    <scope>NUCLEOTIDE SEQUENCE [LARGE SCALE GENOMIC DNA]</scope>
    <source>
        <strain evidence="1 2">JCM 15592</strain>
    </source>
</reference>
<comment type="caution">
    <text evidence="1">The sequence shown here is derived from an EMBL/GenBank/DDBJ whole genome shotgun (WGS) entry which is preliminary data.</text>
</comment>
<name>A0ABN2M3G9_9MICO</name>
<protein>
    <recommendedName>
        <fullName evidence="3">TnsA-like heteromeric transposase endonuclease subunit</fullName>
    </recommendedName>
</protein>
<organism evidence="1 2">
    <name type="scientific">Nostocoides veronense</name>
    <dbReference type="NCBI Taxonomy" id="330836"/>
    <lineage>
        <taxon>Bacteria</taxon>
        <taxon>Bacillati</taxon>
        <taxon>Actinomycetota</taxon>
        <taxon>Actinomycetes</taxon>
        <taxon>Micrococcales</taxon>
        <taxon>Intrasporangiaceae</taxon>
        <taxon>Nostocoides</taxon>
    </lineage>
</organism>
<evidence type="ECO:0000313" key="1">
    <source>
        <dbReference type="EMBL" id="GAA1805264.1"/>
    </source>
</evidence>